<evidence type="ECO:0000256" key="1">
    <source>
        <dbReference type="SAM" id="MobiDB-lite"/>
    </source>
</evidence>
<organism evidence="2 3">
    <name type="scientific">Puccinia striiformis f. sp. tritici PST-78</name>
    <dbReference type="NCBI Taxonomy" id="1165861"/>
    <lineage>
        <taxon>Eukaryota</taxon>
        <taxon>Fungi</taxon>
        <taxon>Dikarya</taxon>
        <taxon>Basidiomycota</taxon>
        <taxon>Pucciniomycotina</taxon>
        <taxon>Pucciniomycetes</taxon>
        <taxon>Pucciniales</taxon>
        <taxon>Pucciniaceae</taxon>
        <taxon>Puccinia</taxon>
    </lineage>
</organism>
<gene>
    <name evidence="2" type="ORF">PSTG_17298</name>
</gene>
<dbReference type="AlphaFoldDB" id="A0A0L0UQ78"/>
<dbReference type="Proteomes" id="UP000054564">
    <property type="component" value="Unassembled WGS sequence"/>
</dbReference>
<accession>A0A0L0UQ78</accession>
<evidence type="ECO:0000313" key="3">
    <source>
        <dbReference type="Proteomes" id="UP000054564"/>
    </source>
</evidence>
<feature type="region of interest" description="Disordered" evidence="1">
    <location>
        <begin position="59"/>
        <end position="115"/>
    </location>
</feature>
<protein>
    <submittedName>
        <fullName evidence="2">Uncharacterized protein</fullName>
    </submittedName>
</protein>
<proteinExistence type="predicted"/>
<feature type="non-terminal residue" evidence="2">
    <location>
        <position position="131"/>
    </location>
</feature>
<reference evidence="3" key="1">
    <citation type="submission" date="2014-03" db="EMBL/GenBank/DDBJ databases">
        <title>The Genome Sequence of Puccinia striiformis f. sp. tritici PST-78.</title>
        <authorList>
            <consortium name="The Broad Institute Genome Sequencing Platform"/>
            <person name="Cuomo C."/>
            <person name="Hulbert S."/>
            <person name="Chen X."/>
            <person name="Walker B."/>
            <person name="Young S.K."/>
            <person name="Zeng Q."/>
            <person name="Gargeya S."/>
            <person name="Fitzgerald M."/>
            <person name="Haas B."/>
            <person name="Abouelleil A."/>
            <person name="Alvarado L."/>
            <person name="Arachchi H.M."/>
            <person name="Berlin A.M."/>
            <person name="Chapman S.B."/>
            <person name="Goldberg J."/>
            <person name="Griggs A."/>
            <person name="Gujja S."/>
            <person name="Hansen M."/>
            <person name="Howarth C."/>
            <person name="Imamovic A."/>
            <person name="Larimer J."/>
            <person name="McCowan C."/>
            <person name="Montmayeur A."/>
            <person name="Murphy C."/>
            <person name="Neiman D."/>
            <person name="Pearson M."/>
            <person name="Priest M."/>
            <person name="Roberts A."/>
            <person name="Saif S."/>
            <person name="Shea T."/>
            <person name="Sisk P."/>
            <person name="Sykes S."/>
            <person name="Wortman J."/>
            <person name="Nusbaum C."/>
            <person name="Birren B."/>
        </authorList>
    </citation>
    <scope>NUCLEOTIDE SEQUENCE [LARGE SCALE GENOMIC DNA]</scope>
    <source>
        <strain evidence="3">race PST-78</strain>
    </source>
</reference>
<evidence type="ECO:0000313" key="2">
    <source>
        <dbReference type="EMBL" id="KNE89242.1"/>
    </source>
</evidence>
<sequence>MGAPKINIWARMMGHTAPQQAPGGWQASWPRGRCCSPTSLKRKSFNHTDLDLQVSKRHACQPADDISQSTNSINQQSNSDSAQLSKFPLDIQSSRSNNDNRVLQQDKDLNRSHLNKTNELSLLKRITLPPE</sequence>
<name>A0A0L0UQ78_9BASI</name>
<feature type="compositionally biased region" description="Polar residues" evidence="1">
    <location>
        <begin position="91"/>
        <end position="103"/>
    </location>
</feature>
<keyword evidence="3" id="KW-1185">Reference proteome</keyword>
<feature type="compositionally biased region" description="Low complexity" evidence="1">
    <location>
        <begin position="65"/>
        <end position="81"/>
    </location>
</feature>
<comment type="caution">
    <text evidence="2">The sequence shown here is derived from an EMBL/GenBank/DDBJ whole genome shotgun (WGS) entry which is preliminary data.</text>
</comment>
<dbReference type="EMBL" id="AJIL01000430">
    <property type="protein sequence ID" value="KNE89242.1"/>
    <property type="molecule type" value="Genomic_DNA"/>
</dbReference>